<organism evidence="1">
    <name type="scientific">bioreactor metagenome</name>
    <dbReference type="NCBI Taxonomy" id="1076179"/>
    <lineage>
        <taxon>unclassified sequences</taxon>
        <taxon>metagenomes</taxon>
        <taxon>ecological metagenomes</taxon>
    </lineage>
</organism>
<dbReference type="EMBL" id="VSSQ01075253">
    <property type="protein sequence ID" value="MPN25903.1"/>
    <property type="molecule type" value="Genomic_DNA"/>
</dbReference>
<name>A0A645GQF6_9ZZZZ</name>
<reference evidence="1" key="1">
    <citation type="submission" date="2019-08" db="EMBL/GenBank/DDBJ databases">
        <authorList>
            <person name="Kucharzyk K."/>
            <person name="Murdoch R.W."/>
            <person name="Higgins S."/>
            <person name="Loffler F."/>
        </authorList>
    </citation>
    <scope>NUCLEOTIDE SEQUENCE</scope>
</reference>
<comment type="caution">
    <text evidence="1">The sequence shown here is derived from an EMBL/GenBank/DDBJ whole genome shotgun (WGS) entry which is preliminary data.</text>
</comment>
<sequence length="50" mass="5867">MIKTEGLMHLKELPQRGRQFFFILIPIFCTKNINKKSKMNEPFGVGIRIC</sequence>
<proteinExistence type="predicted"/>
<protein>
    <submittedName>
        <fullName evidence="1">Uncharacterized protein</fullName>
    </submittedName>
</protein>
<evidence type="ECO:0000313" key="1">
    <source>
        <dbReference type="EMBL" id="MPN25903.1"/>
    </source>
</evidence>
<gene>
    <name evidence="1" type="ORF">SDC9_173324</name>
</gene>
<dbReference type="AlphaFoldDB" id="A0A645GQF6"/>
<accession>A0A645GQF6</accession>